<reference evidence="3" key="1">
    <citation type="submission" date="2020-12" db="UniProtKB">
        <authorList>
            <consortium name="WormBaseParasite"/>
        </authorList>
    </citation>
    <scope>IDENTIFICATION</scope>
    <source>
        <strain evidence="3">MHco3</strain>
    </source>
</reference>
<dbReference type="AlphaFoldDB" id="A0A7I4YSK4"/>
<dbReference type="Proteomes" id="UP000025227">
    <property type="component" value="Unplaced"/>
</dbReference>
<feature type="region of interest" description="Disordered" evidence="1">
    <location>
        <begin position="1"/>
        <end position="94"/>
    </location>
</feature>
<accession>A0A7I4YSK4</accession>
<feature type="compositionally biased region" description="Polar residues" evidence="1">
    <location>
        <begin position="57"/>
        <end position="78"/>
    </location>
</feature>
<name>A0A7I4YSK4_HAECO</name>
<organism evidence="2 3">
    <name type="scientific">Haemonchus contortus</name>
    <name type="common">Barber pole worm</name>
    <dbReference type="NCBI Taxonomy" id="6289"/>
    <lineage>
        <taxon>Eukaryota</taxon>
        <taxon>Metazoa</taxon>
        <taxon>Ecdysozoa</taxon>
        <taxon>Nematoda</taxon>
        <taxon>Chromadorea</taxon>
        <taxon>Rhabditida</taxon>
        <taxon>Rhabditina</taxon>
        <taxon>Rhabditomorpha</taxon>
        <taxon>Strongyloidea</taxon>
        <taxon>Trichostrongylidae</taxon>
        <taxon>Haemonchus</taxon>
    </lineage>
</organism>
<protein>
    <submittedName>
        <fullName evidence="3">Ovule protein</fullName>
    </submittedName>
</protein>
<evidence type="ECO:0000256" key="1">
    <source>
        <dbReference type="SAM" id="MobiDB-lite"/>
    </source>
</evidence>
<proteinExistence type="predicted"/>
<keyword evidence="2" id="KW-1185">Reference proteome</keyword>
<evidence type="ECO:0000313" key="2">
    <source>
        <dbReference type="Proteomes" id="UP000025227"/>
    </source>
</evidence>
<sequence length="94" mass="10444">MYVNSLNAAEDENAAPTMVRARTKKTTEISDKGGNGVPRGTPKKRWRGVIKKDSDEASSNKLSSSRDITQHSTTQNTLRPVKEDKFQQIPLEVT</sequence>
<dbReference type="WBParaSite" id="HCON_00137990-00001">
    <property type="protein sequence ID" value="HCON_00137990-00001"/>
    <property type="gene ID" value="HCON_00137990"/>
</dbReference>
<evidence type="ECO:0000313" key="3">
    <source>
        <dbReference type="WBParaSite" id="HCON_00137990-00001"/>
    </source>
</evidence>